<dbReference type="EMBL" id="ADFR01000002">
    <property type="protein sequence ID" value="EFC06319.1"/>
    <property type="molecule type" value="Genomic_DNA"/>
</dbReference>
<proteinExistence type="predicted"/>
<accession>D2MMP3</accession>
<dbReference type="Gene3D" id="2.160.20.120">
    <property type="match status" value="1"/>
</dbReference>
<protein>
    <recommendedName>
        <fullName evidence="1">DUF4097 domain-containing protein</fullName>
    </recommendedName>
</protein>
<dbReference type="Pfam" id="PF22564">
    <property type="entry name" value="HAAS"/>
    <property type="match status" value="1"/>
</dbReference>
<evidence type="ECO:0000259" key="1">
    <source>
        <dbReference type="Pfam" id="PF13349"/>
    </source>
</evidence>
<reference evidence="3" key="1">
    <citation type="submission" date="2009-12" db="EMBL/GenBank/DDBJ databases">
        <title>Sequence of Clostridiales genomosp. BVAB3 str. UPII9-5.</title>
        <authorList>
            <person name="Madupu R."/>
            <person name="Durkin A.S."/>
            <person name="Torralba M."/>
            <person name="Methe B."/>
            <person name="Sutton G.G."/>
            <person name="Strausberg R.L."/>
            <person name="Nelson K.E."/>
        </authorList>
    </citation>
    <scope>NUCLEOTIDE SEQUENCE [LARGE SCALE GENOMIC DNA]</scope>
    <source>
        <strain evidence="3">W1219</strain>
    </source>
</reference>
<feature type="domain" description="DUF4097" evidence="1">
    <location>
        <begin position="168"/>
        <end position="325"/>
    </location>
</feature>
<keyword evidence="3" id="KW-1185">Reference proteome</keyword>
<dbReference type="AlphaFoldDB" id="D2MMP3"/>
<dbReference type="RefSeq" id="WP_006626664.1">
    <property type="nucleotide sequence ID" value="NZ_ADFR01000002.1"/>
</dbReference>
<sequence length="344" mass="38434">MTKQEYLQALKDYLNDYPVDDQVEILQSFENHIDESLNQGKTMDEIVEELGNIEDVFLDQPKLEQKNTGLSEFIKSALEKATPFLNNMKFNVDFNEKPILEDSDSFPCSNETEVVIIGDHLDVCIKQGENASYSYEGYPLSLSKEQPTFSKEFHHNQVHFHSKHGHGILKITLPSNIHRLDIQTNSGDIHFSETTLDTLQIISKAGDVDINSITAVNTYMKVSAGDLDISQHTGNLELDSLAGDVHVSQSQGSLLKIDFKAGDIHISGDYPKGIIHGTAGDIDVDLSRIESFEIKTTTGDIQVNCDRHDFEIHVDHKIGDTHIPNYHGSGHLYISNTIGDIDID</sequence>
<dbReference type="OrthoDB" id="9804829at2"/>
<name>D2MMP3_9FIRM</name>
<dbReference type="Proteomes" id="UP000005017">
    <property type="component" value="Unassembled WGS sequence"/>
</dbReference>
<dbReference type="InterPro" id="IPR025164">
    <property type="entry name" value="Toastrack_DUF4097"/>
</dbReference>
<gene>
    <name evidence="2" type="ORF">HMPREF9013_1026</name>
</gene>
<dbReference type="Pfam" id="PF13349">
    <property type="entry name" value="DUF4097"/>
    <property type="match status" value="1"/>
</dbReference>
<evidence type="ECO:0000313" key="2">
    <source>
        <dbReference type="EMBL" id="EFC06319.1"/>
    </source>
</evidence>
<dbReference type="eggNOG" id="COG3595">
    <property type="taxonomic scope" value="Bacteria"/>
</dbReference>
<comment type="caution">
    <text evidence="2">The sequence shown here is derived from an EMBL/GenBank/DDBJ whole genome shotgun (WGS) entry which is preliminary data.</text>
</comment>
<organism evidence="2 3">
    <name type="scientific">Bulleidia extructa W1219</name>
    <dbReference type="NCBI Taxonomy" id="679192"/>
    <lineage>
        <taxon>Bacteria</taxon>
        <taxon>Bacillati</taxon>
        <taxon>Bacillota</taxon>
        <taxon>Erysipelotrichia</taxon>
        <taxon>Erysipelotrichales</taxon>
        <taxon>Erysipelotrichaceae</taxon>
        <taxon>Bulleidia</taxon>
    </lineage>
</organism>
<evidence type="ECO:0000313" key="3">
    <source>
        <dbReference type="Proteomes" id="UP000005017"/>
    </source>
</evidence>
<dbReference type="STRING" id="679192.HMPREF9013_1026"/>